<evidence type="ECO:0000259" key="15">
    <source>
        <dbReference type="PROSITE" id="PS50853"/>
    </source>
</evidence>
<dbReference type="InterPro" id="IPR000387">
    <property type="entry name" value="Tyr_Pase_dom"/>
</dbReference>
<evidence type="ECO:0000256" key="1">
    <source>
        <dbReference type="ARBA" id="ARBA00004479"/>
    </source>
</evidence>
<evidence type="ECO:0000256" key="6">
    <source>
        <dbReference type="ARBA" id="ARBA00022801"/>
    </source>
</evidence>
<gene>
    <name evidence="16" type="ORF">CLUMA_CG014018</name>
</gene>
<reference evidence="16 17" key="1">
    <citation type="submission" date="2015-04" db="EMBL/GenBank/DDBJ databases">
        <authorList>
            <person name="Syromyatnikov M.Y."/>
            <person name="Popov V.N."/>
        </authorList>
    </citation>
    <scope>NUCLEOTIDE SEQUENCE [LARGE SCALE GENOMIC DNA]</scope>
</reference>
<dbReference type="GO" id="GO:0048666">
    <property type="term" value="P:neuron development"/>
    <property type="evidence" value="ECO:0007669"/>
    <property type="project" value="UniProtKB-ARBA"/>
</dbReference>
<keyword evidence="9 12" id="KW-0472">Membrane</keyword>
<dbReference type="EC" id="3.1.3.48" evidence="2"/>
<dbReference type="SMART" id="SM00194">
    <property type="entry name" value="PTPc"/>
    <property type="match status" value="1"/>
</dbReference>
<evidence type="ECO:0000256" key="10">
    <source>
        <dbReference type="ARBA" id="ARBA00023180"/>
    </source>
</evidence>
<dbReference type="GO" id="GO:0016020">
    <property type="term" value="C:membrane"/>
    <property type="evidence" value="ECO:0007669"/>
    <property type="project" value="UniProtKB-SubCell"/>
</dbReference>
<dbReference type="PROSITE" id="PS50055">
    <property type="entry name" value="TYR_PHOSPHATASE_PTP"/>
    <property type="match status" value="1"/>
</dbReference>
<dbReference type="CDD" id="cd00063">
    <property type="entry name" value="FN3"/>
    <property type="match status" value="2"/>
</dbReference>
<dbReference type="InterPro" id="IPR041201">
    <property type="entry name" value="PTPRJ_TM"/>
</dbReference>
<dbReference type="GO" id="GO:0009653">
    <property type="term" value="P:anatomical structure morphogenesis"/>
    <property type="evidence" value="ECO:0007669"/>
    <property type="project" value="UniProtKB-ARBA"/>
</dbReference>
<evidence type="ECO:0000256" key="5">
    <source>
        <dbReference type="ARBA" id="ARBA00022737"/>
    </source>
</evidence>
<sequence length="1187" mass="137064">MLKFELSTRVITFIIFQIIICDRVDGKLFHQNHNRNDNKTFQNETSSFVTIIDEDYFMYRDGDSTTEFIIDETTETEPEDCIILITTTEISDENILTIKWTTDFNDPSICDSKTLNLSLTWLECDDETCKQEASVLITRFSYSFPQKLEACGNYEYEIIEIKWNGEESKIAQQIQANEEFEDIELKVFQDVESYFAVFLMWNRNENLLCEPNYKFELSSIETTRESYLKEVNVTIEGLDPCETYTITLYPAYKNNTLVESKGSSITYTMNQINPPPIRNLTVEYLENEKSLAVSYTPPVSGSKCVKTYEILVESDMEARNISTTLTREVFNLVYACTIYDITVFSTTFSDLETARETKNILIPTRIFNAPSPPRVADRSATSVNLTTTINPVNQKSTCKVESVTIRCIDYAQTLNITKEENVKMENDTSIELTGLEPFTDYYCYTKVKNVEVNIGDPTDPEQPLVKIVEVDATSCKFEWNSPKAYGIIVNYYVHIQFLNFSYVTSEKCENDFEPTTLTLSENVNEHVLINALPFSSYSVQVKAKNNENEGQYSIAQHCRTLAASPARVEQFMYERMQQELDMEYNRTTILKWTPPCRRNGKITKYIINAVHQFNPQISWTYEVDASQYIEEYSFNVENFQPDSQYNVSIQANTEEFIGRETFQTVILEAGLPLLTEWDSNEVIYSISTKDARLTIPYSIFHSEVGRITKILILVAEMSCDGDLTPEKGFVGKEPYLKSWREASSESCVPQYQTGTITDESIQTLTTEEGLEVFIFTVGNENCGDSPSYCNGPLKPGASYLITMRVFTRRGFSDTDYILIKTEKEVPFYTISISILSTMCVVFMIGFYITYKKTRTLREQSMDFSNDKKDIPINDFGKYFSEMSADDNARMKEEYAAIQAYAESLDKTFIASKANEKLNRYTNISPFDYNRVVLNDDEFENDYINASHINGYHYPREYIAAQGPKPNTAIDFWRMILQHKVESIVMLTSFVEEDRIKCHEYFPKLNGQITFSNINIICKSEENHQNFIKRIMEVEKDDEIHTVKHYYFTSWSDHGIPSSPSALIEFCKLFRSERQKLSGSIVVHCSAGVGRTGTFIALDIIMQRLKQEKKINIFELINQLRLQRMKMVQTLDQYVFLYNATKAIVNERTQRSQVLQNIVSYMNELKLFQGFKKDEKNKINSHQNESSL</sequence>
<evidence type="ECO:0000313" key="16">
    <source>
        <dbReference type="EMBL" id="CRL00763.1"/>
    </source>
</evidence>
<keyword evidence="17" id="KW-1185">Reference proteome</keyword>
<dbReference type="PANTHER" id="PTHR46957">
    <property type="entry name" value="CYTOKINE RECEPTOR"/>
    <property type="match status" value="1"/>
</dbReference>
<dbReference type="Pfam" id="PF00102">
    <property type="entry name" value="Y_phosphatase"/>
    <property type="match status" value="1"/>
</dbReference>
<evidence type="ECO:0000313" key="17">
    <source>
        <dbReference type="Proteomes" id="UP000183832"/>
    </source>
</evidence>
<accession>A0A1J1IKK8</accession>
<dbReference type="SMART" id="SM00060">
    <property type="entry name" value="FN3"/>
    <property type="match status" value="3"/>
</dbReference>
<dbReference type="PROSITE" id="PS50056">
    <property type="entry name" value="TYR_PHOSPHATASE_2"/>
    <property type="match status" value="1"/>
</dbReference>
<evidence type="ECO:0000259" key="14">
    <source>
        <dbReference type="PROSITE" id="PS50056"/>
    </source>
</evidence>
<dbReference type="PROSITE" id="PS00383">
    <property type="entry name" value="TYR_PHOSPHATASE_1"/>
    <property type="match status" value="1"/>
</dbReference>
<dbReference type="InterPro" id="IPR000242">
    <property type="entry name" value="PTP_cat"/>
</dbReference>
<dbReference type="PRINTS" id="PR00700">
    <property type="entry name" value="PRTYPHPHTASE"/>
</dbReference>
<dbReference type="GO" id="GO:0004725">
    <property type="term" value="F:protein tyrosine phosphatase activity"/>
    <property type="evidence" value="ECO:0007669"/>
    <property type="project" value="UniProtKB-EC"/>
</dbReference>
<comment type="catalytic activity">
    <reaction evidence="11">
        <text>O-phospho-L-tyrosyl-[protein] + H2O = L-tyrosyl-[protein] + phosphate</text>
        <dbReference type="Rhea" id="RHEA:10684"/>
        <dbReference type="Rhea" id="RHEA-COMP:10136"/>
        <dbReference type="Rhea" id="RHEA-COMP:20101"/>
        <dbReference type="ChEBI" id="CHEBI:15377"/>
        <dbReference type="ChEBI" id="CHEBI:43474"/>
        <dbReference type="ChEBI" id="CHEBI:46858"/>
        <dbReference type="ChEBI" id="CHEBI:61978"/>
        <dbReference type="EC" id="3.1.3.48"/>
    </reaction>
</comment>
<feature type="domain" description="Fibronectin type-III" evidence="15">
    <location>
        <begin position="460"/>
        <end position="563"/>
    </location>
</feature>
<evidence type="ECO:0000259" key="13">
    <source>
        <dbReference type="PROSITE" id="PS50055"/>
    </source>
</evidence>
<dbReference type="AlphaFoldDB" id="A0A1J1IKK8"/>
<dbReference type="InterPro" id="IPR003961">
    <property type="entry name" value="FN3_dom"/>
</dbReference>
<dbReference type="SMART" id="SM00404">
    <property type="entry name" value="PTPc_motif"/>
    <property type="match status" value="1"/>
</dbReference>
<evidence type="ECO:0000256" key="8">
    <source>
        <dbReference type="ARBA" id="ARBA00022989"/>
    </source>
</evidence>
<dbReference type="InterPro" id="IPR050713">
    <property type="entry name" value="RTP_Phos/Ushers"/>
</dbReference>
<keyword evidence="4" id="KW-0732">Signal</keyword>
<keyword evidence="6" id="KW-0378">Hydrolase</keyword>
<evidence type="ECO:0000256" key="7">
    <source>
        <dbReference type="ARBA" id="ARBA00022912"/>
    </source>
</evidence>
<keyword evidence="8 12" id="KW-1133">Transmembrane helix</keyword>
<evidence type="ECO:0000256" key="2">
    <source>
        <dbReference type="ARBA" id="ARBA00013064"/>
    </source>
</evidence>
<dbReference type="PANTHER" id="PTHR46957:SF3">
    <property type="entry name" value="CYTOKINE RECEPTOR"/>
    <property type="match status" value="1"/>
</dbReference>
<evidence type="ECO:0000256" key="12">
    <source>
        <dbReference type="SAM" id="Phobius"/>
    </source>
</evidence>
<dbReference type="SUPFAM" id="SSF52799">
    <property type="entry name" value="(Phosphotyrosine protein) phosphatases II"/>
    <property type="match status" value="1"/>
</dbReference>
<dbReference type="InterPro" id="IPR013783">
    <property type="entry name" value="Ig-like_fold"/>
</dbReference>
<evidence type="ECO:0000256" key="9">
    <source>
        <dbReference type="ARBA" id="ARBA00023136"/>
    </source>
</evidence>
<dbReference type="CDD" id="cd00047">
    <property type="entry name" value="PTPc"/>
    <property type="match status" value="1"/>
</dbReference>
<keyword evidence="5" id="KW-0677">Repeat</keyword>
<dbReference type="SUPFAM" id="SSF49265">
    <property type="entry name" value="Fibronectin type III"/>
    <property type="match status" value="2"/>
</dbReference>
<proteinExistence type="predicted"/>
<dbReference type="OrthoDB" id="5854685at2759"/>
<keyword evidence="7" id="KW-0904">Protein phosphatase</keyword>
<dbReference type="Pfam" id="PF00041">
    <property type="entry name" value="fn3"/>
    <property type="match status" value="2"/>
</dbReference>
<dbReference type="InterPro" id="IPR029021">
    <property type="entry name" value="Prot-tyrosine_phosphatase-like"/>
</dbReference>
<dbReference type="EMBL" id="CVRI01000054">
    <property type="protein sequence ID" value="CRL00763.1"/>
    <property type="molecule type" value="Genomic_DNA"/>
</dbReference>
<evidence type="ECO:0000256" key="4">
    <source>
        <dbReference type="ARBA" id="ARBA00022729"/>
    </source>
</evidence>
<feature type="domain" description="Tyrosine-protein phosphatase" evidence="13">
    <location>
        <begin position="890"/>
        <end position="1143"/>
    </location>
</feature>
<evidence type="ECO:0000256" key="11">
    <source>
        <dbReference type="ARBA" id="ARBA00051722"/>
    </source>
</evidence>
<evidence type="ECO:0000256" key="3">
    <source>
        <dbReference type="ARBA" id="ARBA00022692"/>
    </source>
</evidence>
<keyword evidence="3 12" id="KW-0812">Transmembrane</keyword>
<dbReference type="FunFam" id="3.90.190.10:FF:000102">
    <property type="entry name" value="Receptor-type tyrosine-protein phosphatase"/>
    <property type="match status" value="1"/>
</dbReference>
<dbReference type="Proteomes" id="UP000183832">
    <property type="component" value="Unassembled WGS sequence"/>
</dbReference>
<dbReference type="InterPro" id="IPR003595">
    <property type="entry name" value="Tyr_Pase_cat"/>
</dbReference>
<name>A0A1J1IKK8_9DIPT</name>
<dbReference type="PROSITE" id="PS50853">
    <property type="entry name" value="FN3"/>
    <property type="match status" value="2"/>
</dbReference>
<feature type="domain" description="Tyrosine specific protein phosphatases" evidence="14">
    <location>
        <begin position="1060"/>
        <end position="1134"/>
    </location>
</feature>
<organism evidence="16 17">
    <name type="scientific">Clunio marinus</name>
    <dbReference type="NCBI Taxonomy" id="568069"/>
    <lineage>
        <taxon>Eukaryota</taxon>
        <taxon>Metazoa</taxon>
        <taxon>Ecdysozoa</taxon>
        <taxon>Arthropoda</taxon>
        <taxon>Hexapoda</taxon>
        <taxon>Insecta</taxon>
        <taxon>Pterygota</taxon>
        <taxon>Neoptera</taxon>
        <taxon>Endopterygota</taxon>
        <taxon>Diptera</taxon>
        <taxon>Nematocera</taxon>
        <taxon>Chironomoidea</taxon>
        <taxon>Chironomidae</taxon>
        <taxon>Clunio</taxon>
    </lineage>
</organism>
<feature type="transmembrane region" description="Helical" evidence="12">
    <location>
        <begin position="827"/>
        <end position="850"/>
    </location>
</feature>
<dbReference type="STRING" id="568069.A0A1J1IKK8"/>
<dbReference type="InterPro" id="IPR016130">
    <property type="entry name" value="Tyr_Pase_AS"/>
</dbReference>
<keyword evidence="10" id="KW-0325">Glycoprotein</keyword>
<dbReference type="Gene3D" id="3.90.190.10">
    <property type="entry name" value="Protein tyrosine phosphatase superfamily"/>
    <property type="match status" value="1"/>
</dbReference>
<feature type="domain" description="Fibronectin type-III" evidence="15">
    <location>
        <begin position="572"/>
        <end position="672"/>
    </location>
</feature>
<dbReference type="InterPro" id="IPR036116">
    <property type="entry name" value="FN3_sf"/>
</dbReference>
<dbReference type="Pfam" id="PF18861">
    <property type="entry name" value="PTP_tm"/>
    <property type="match status" value="1"/>
</dbReference>
<protein>
    <recommendedName>
        <fullName evidence="2">protein-tyrosine-phosphatase</fullName>
        <ecNumber evidence="2">3.1.3.48</ecNumber>
    </recommendedName>
</protein>
<comment type="subcellular location">
    <subcellularLocation>
        <location evidence="1">Membrane</location>
        <topology evidence="1">Single-pass type I membrane protein</topology>
    </subcellularLocation>
</comment>
<dbReference type="Gene3D" id="2.60.40.10">
    <property type="entry name" value="Immunoglobulins"/>
    <property type="match status" value="3"/>
</dbReference>